<dbReference type="InterPro" id="IPR027417">
    <property type="entry name" value="P-loop_NTPase"/>
</dbReference>
<protein>
    <recommendedName>
        <fullName evidence="1">AAA domain-containing protein</fullName>
    </recommendedName>
</protein>
<proteinExistence type="predicted"/>
<sequence length="81" mass="9096">MDGEKEVLLIRGPRQSGKTTCLLHLRDMHGGSYVTLGDVDALRTIDESPKEFASRYLDRGGILYLDEIQYSKNLSKPEANL</sequence>
<dbReference type="SUPFAM" id="SSF52540">
    <property type="entry name" value="P-loop containing nucleoside triphosphate hydrolases"/>
    <property type="match status" value="1"/>
</dbReference>
<evidence type="ECO:0000313" key="3">
    <source>
        <dbReference type="Proteomes" id="UP000242015"/>
    </source>
</evidence>
<reference evidence="2 3" key="1">
    <citation type="submission" date="2017-04" db="EMBL/GenBank/DDBJ databases">
        <title>Novel microbial lineages endemic to geothermal iron-oxide mats fill important gaps in the evolutionary history of Archaea.</title>
        <authorList>
            <person name="Jay Z.J."/>
            <person name="Beam J.P."/>
            <person name="Dlakic M."/>
            <person name="Rusch D.B."/>
            <person name="Kozubal M.A."/>
            <person name="Inskeep W.P."/>
        </authorList>
    </citation>
    <scope>NUCLEOTIDE SEQUENCE [LARGE SCALE GENOMIC DNA]</scope>
    <source>
        <strain evidence="2">BE_D</strain>
    </source>
</reference>
<comment type="caution">
    <text evidence="2">The sequence shown here is derived from an EMBL/GenBank/DDBJ whole genome shotgun (WGS) entry which is preliminary data.</text>
</comment>
<name>A0A2R6CBQ3_9ARCH</name>
<dbReference type="Proteomes" id="UP000242015">
    <property type="component" value="Unassembled WGS sequence"/>
</dbReference>
<evidence type="ECO:0000313" key="2">
    <source>
        <dbReference type="EMBL" id="PSO08335.1"/>
    </source>
</evidence>
<evidence type="ECO:0000259" key="1">
    <source>
        <dbReference type="Pfam" id="PF13173"/>
    </source>
</evidence>
<dbReference type="InterPro" id="IPR041682">
    <property type="entry name" value="AAA_14"/>
</dbReference>
<organism evidence="2 3">
    <name type="scientific">Candidatus Marsarchaeota G2 archaeon BE_D</name>
    <dbReference type="NCBI Taxonomy" id="1978158"/>
    <lineage>
        <taxon>Archaea</taxon>
        <taxon>Candidatus Marsarchaeota</taxon>
        <taxon>Candidatus Marsarchaeota group 2</taxon>
    </lineage>
</organism>
<dbReference type="Pfam" id="PF13173">
    <property type="entry name" value="AAA_14"/>
    <property type="match status" value="1"/>
</dbReference>
<gene>
    <name evidence="2" type="ORF">B9Q04_06105</name>
</gene>
<accession>A0A2R6CBQ3</accession>
<dbReference type="EMBL" id="NEXF01000104">
    <property type="protein sequence ID" value="PSO08335.1"/>
    <property type="molecule type" value="Genomic_DNA"/>
</dbReference>
<dbReference type="AlphaFoldDB" id="A0A2R6CBQ3"/>
<feature type="domain" description="AAA" evidence="1">
    <location>
        <begin position="5"/>
        <end position="75"/>
    </location>
</feature>